<reference evidence="1 2" key="1">
    <citation type="submission" date="2023-02" db="EMBL/GenBank/DDBJ databases">
        <title>LHISI_Scaffold_Assembly.</title>
        <authorList>
            <person name="Stuart O.P."/>
            <person name="Cleave R."/>
            <person name="Magrath M.J.L."/>
            <person name="Mikheyev A.S."/>
        </authorList>
    </citation>
    <scope>NUCLEOTIDE SEQUENCE [LARGE SCALE GENOMIC DNA]</scope>
    <source>
        <strain evidence="1">Daus_M_001</strain>
        <tissue evidence="1">Leg muscle</tissue>
    </source>
</reference>
<keyword evidence="2" id="KW-1185">Reference proteome</keyword>
<evidence type="ECO:0000313" key="1">
    <source>
        <dbReference type="EMBL" id="KAJ8885474.1"/>
    </source>
</evidence>
<organism evidence="1 2">
    <name type="scientific">Dryococelus australis</name>
    <dbReference type="NCBI Taxonomy" id="614101"/>
    <lineage>
        <taxon>Eukaryota</taxon>
        <taxon>Metazoa</taxon>
        <taxon>Ecdysozoa</taxon>
        <taxon>Arthropoda</taxon>
        <taxon>Hexapoda</taxon>
        <taxon>Insecta</taxon>
        <taxon>Pterygota</taxon>
        <taxon>Neoptera</taxon>
        <taxon>Polyneoptera</taxon>
        <taxon>Phasmatodea</taxon>
        <taxon>Verophasmatodea</taxon>
        <taxon>Anareolatae</taxon>
        <taxon>Phasmatidae</taxon>
        <taxon>Eurycanthinae</taxon>
        <taxon>Dryococelus</taxon>
    </lineage>
</organism>
<evidence type="ECO:0008006" key="3">
    <source>
        <dbReference type="Google" id="ProtNLM"/>
    </source>
</evidence>
<comment type="caution">
    <text evidence="1">The sequence shown here is derived from an EMBL/GenBank/DDBJ whole genome shotgun (WGS) entry which is preliminary data.</text>
</comment>
<protein>
    <recommendedName>
        <fullName evidence="3">DDE Tnp4 domain-containing protein</fullName>
    </recommendedName>
</protein>
<proteinExistence type="predicted"/>
<dbReference type="EMBL" id="JARBHB010000004">
    <property type="protein sequence ID" value="KAJ8885474.1"/>
    <property type="molecule type" value="Genomic_DNA"/>
</dbReference>
<sequence length="83" mass="9195">MKGALLLPAPALLPPSEDPILYIFVGDEAFTLSENLMRPCPKPPVDIKVNSVFCVVKAACVWHNYLRHSPVTHSDDDPVEDRP</sequence>
<name>A0ABQ9HMV6_9NEOP</name>
<accession>A0ABQ9HMV6</accession>
<dbReference type="Proteomes" id="UP001159363">
    <property type="component" value="Chromosome X"/>
</dbReference>
<gene>
    <name evidence="1" type="ORF">PR048_011671</name>
</gene>
<evidence type="ECO:0000313" key="2">
    <source>
        <dbReference type="Proteomes" id="UP001159363"/>
    </source>
</evidence>